<dbReference type="Proteomes" id="UP000061348">
    <property type="component" value="Unassembled WGS sequence"/>
</dbReference>
<gene>
    <name evidence="1" type="ORF">PFLmoz3_06179</name>
</gene>
<reference evidence="1 2" key="1">
    <citation type="submission" date="2015-05" db="EMBL/GenBank/DDBJ databases">
        <title>A genomic and transcriptomic approach to investigate the blue pigment phenotype in Pseudomonas fluorescens.</title>
        <authorList>
            <person name="Andreani N.A."/>
            <person name="Cardazzo B."/>
        </authorList>
    </citation>
    <scope>NUCLEOTIDE SEQUENCE [LARGE SCALE GENOMIC DNA]</scope>
    <source>
        <strain evidence="1 2">Ps_22</strain>
    </source>
</reference>
<dbReference type="AlphaFoldDB" id="A0A109KPS3"/>
<dbReference type="EMBL" id="LCYA01000287">
    <property type="protein sequence ID" value="KWV73116.1"/>
    <property type="molecule type" value="Genomic_DNA"/>
</dbReference>
<dbReference type="AntiFam" id="ANF00174">
    <property type="entry name" value="Shadow ORF (irp2)"/>
</dbReference>
<name>A0A109KPS3_PSEFL</name>
<dbReference type="AntiFam" id="ANF00178">
    <property type="entry name" value="Shadow ORF (opposite dhbF)"/>
</dbReference>
<protein>
    <submittedName>
        <fullName evidence="1">Uncharacterized protein</fullName>
    </submittedName>
</protein>
<proteinExistence type="predicted"/>
<evidence type="ECO:0000313" key="2">
    <source>
        <dbReference type="Proteomes" id="UP000061348"/>
    </source>
</evidence>
<comment type="caution">
    <text evidence="1">The sequence shown here is derived from an EMBL/GenBank/DDBJ whole genome shotgun (WGS) entry which is preliminary data.</text>
</comment>
<evidence type="ECO:0000313" key="1">
    <source>
        <dbReference type="EMBL" id="KWV73116.1"/>
    </source>
</evidence>
<sequence>MLERIGLQLLTGRLALALLRLGEKRQDAALVIDDHRQLPEQLARLQQVFDLFRLHPKTADLHLVIQAPDDLDALLGPTRQVTGTVEAHPLAIGQLVQPIAFGRHLQGAQVTGAYPWPGDVDFTAVIFAYRLAVLIQQVNRGIGNRYAQVAIVVPPLEGTAGGEHRGLGGAIDVVQCTVAHQFFDHVGFAHIAARHQMLHAVQRFKLDDAEQSRRQKGVGDLLLLDQFSKRHRVAALVFGGHDQLATLDQRREDIQQRCIEIDGRELQGAAMAVQFHVTGIPRTEVAQVVDCEQHAFGLAGGTGRVDRHTGCRTVQRYAQQALIRGQGDTAVALGAVVEEVQMANIQGSQAR</sequence>
<organism evidence="1 2">
    <name type="scientific">Pseudomonas fluorescens</name>
    <dbReference type="NCBI Taxonomy" id="294"/>
    <lineage>
        <taxon>Bacteria</taxon>
        <taxon>Pseudomonadati</taxon>
        <taxon>Pseudomonadota</taxon>
        <taxon>Gammaproteobacteria</taxon>
        <taxon>Pseudomonadales</taxon>
        <taxon>Pseudomonadaceae</taxon>
        <taxon>Pseudomonas</taxon>
    </lineage>
</organism>
<accession>A0A109KPS3</accession>